<dbReference type="GO" id="GO:0005829">
    <property type="term" value="C:cytosol"/>
    <property type="evidence" value="ECO:0007669"/>
    <property type="project" value="TreeGrafter"/>
</dbReference>
<dbReference type="SUPFAM" id="SSF51735">
    <property type="entry name" value="NAD(P)-binding Rossmann-fold domains"/>
    <property type="match status" value="1"/>
</dbReference>
<evidence type="ECO:0000259" key="3">
    <source>
        <dbReference type="SMART" id="SM00829"/>
    </source>
</evidence>
<dbReference type="Gene3D" id="3.40.50.720">
    <property type="entry name" value="NAD(P)-binding Rossmann-like Domain"/>
    <property type="match status" value="1"/>
</dbReference>
<dbReference type="GO" id="GO:0003960">
    <property type="term" value="F:quinone reductase (NADPH) activity"/>
    <property type="evidence" value="ECO:0007669"/>
    <property type="project" value="TreeGrafter"/>
</dbReference>
<dbReference type="InterPro" id="IPR011032">
    <property type="entry name" value="GroES-like_sf"/>
</dbReference>
<keyword evidence="1" id="KW-0521">NADP</keyword>
<dbReference type="Pfam" id="PF00107">
    <property type="entry name" value="ADH_zinc_N"/>
    <property type="match status" value="1"/>
</dbReference>
<dbReference type="Proteomes" id="UP000051966">
    <property type="component" value="Unassembled WGS sequence"/>
</dbReference>
<dbReference type="AlphaFoldDB" id="X0PL63"/>
<accession>X0PL63</accession>
<dbReference type="SMART" id="SM00829">
    <property type="entry name" value="PKS_ER"/>
    <property type="match status" value="1"/>
</dbReference>
<gene>
    <name evidence="5" type="ORF">FD41_GL000534</name>
    <name evidence="4" type="ORF">JCM14108_3238</name>
</gene>
<dbReference type="GO" id="GO:0070402">
    <property type="term" value="F:NADPH binding"/>
    <property type="evidence" value="ECO:0007669"/>
    <property type="project" value="TreeGrafter"/>
</dbReference>
<dbReference type="Gene3D" id="3.90.180.10">
    <property type="entry name" value="Medium-chain alcohol dehydrogenases, catalytic domain"/>
    <property type="match status" value="1"/>
</dbReference>
<dbReference type="InterPro" id="IPR020843">
    <property type="entry name" value="ER"/>
</dbReference>
<dbReference type="OrthoDB" id="9792162at2"/>
<dbReference type="InterPro" id="IPR013149">
    <property type="entry name" value="ADH-like_C"/>
</dbReference>
<evidence type="ECO:0000256" key="2">
    <source>
        <dbReference type="ARBA" id="ARBA00023002"/>
    </source>
</evidence>
<evidence type="ECO:0000313" key="7">
    <source>
        <dbReference type="Proteomes" id="UP000051966"/>
    </source>
</evidence>
<dbReference type="PANTHER" id="PTHR48106">
    <property type="entry name" value="QUINONE OXIDOREDUCTASE PIG3-RELATED"/>
    <property type="match status" value="1"/>
</dbReference>
<comment type="caution">
    <text evidence="4">The sequence shown here is derived from an EMBL/GenBank/DDBJ whole genome shotgun (WGS) entry which is preliminary data.</text>
</comment>
<reference evidence="5 7" key="2">
    <citation type="journal article" date="2015" name="Genome Announc.">
        <title>Expanding the biotechnology potential of lactobacilli through comparative genomics of 213 strains and associated genera.</title>
        <authorList>
            <person name="Sun Z."/>
            <person name="Harris H.M."/>
            <person name="McCann A."/>
            <person name="Guo C."/>
            <person name="Argimon S."/>
            <person name="Zhang W."/>
            <person name="Yang X."/>
            <person name="Jeffery I.B."/>
            <person name="Cooney J.C."/>
            <person name="Kagawa T.F."/>
            <person name="Liu W."/>
            <person name="Song Y."/>
            <person name="Salvetti E."/>
            <person name="Wrobel A."/>
            <person name="Rasinkangas P."/>
            <person name="Parkhill J."/>
            <person name="Rea M.C."/>
            <person name="O'Sullivan O."/>
            <person name="Ritari J."/>
            <person name="Douillard F.P."/>
            <person name="Paul Ross R."/>
            <person name="Yang R."/>
            <person name="Briner A.E."/>
            <person name="Felis G.E."/>
            <person name="de Vos W.M."/>
            <person name="Barrangou R."/>
            <person name="Klaenhammer T.R."/>
            <person name="Caufield P.W."/>
            <person name="Cui Y."/>
            <person name="Zhang H."/>
            <person name="O'Toole P.W."/>
        </authorList>
    </citation>
    <scope>NUCLEOTIDE SEQUENCE [LARGE SCALE GENOMIC DNA]</scope>
    <source>
        <strain evidence="5 7">DSM 18382</strain>
    </source>
</reference>
<evidence type="ECO:0000256" key="1">
    <source>
        <dbReference type="ARBA" id="ARBA00022857"/>
    </source>
</evidence>
<dbReference type="GO" id="GO:0035925">
    <property type="term" value="F:mRNA 3'-UTR AU-rich region binding"/>
    <property type="evidence" value="ECO:0007669"/>
    <property type="project" value="TreeGrafter"/>
</dbReference>
<dbReference type="InterPro" id="IPR013154">
    <property type="entry name" value="ADH-like_N"/>
</dbReference>
<dbReference type="EMBL" id="BAKI01000080">
    <property type="protein sequence ID" value="GAF38132.1"/>
    <property type="molecule type" value="Genomic_DNA"/>
</dbReference>
<dbReference type="eggNOG" id="COG0604">
    <property type="taxonomic scope" value="Bacteria"/>
</dbReference>
<evidence type="ECO:0000313" key="4">
    <source>
        <dbReference type="EMBL" id="GAF38132.1"/>
    </source>
</evidence>
<evidence type="ECO:0000313" key="5">
    <source>
        <dbReference type="EMBL" id="KRM12179.1"/>
    </source>
</evidence>
<dbReference type="Proteomes" id="UP000019488">
    <property type="component" value="Unassembled WGS sequence"/>
</dbReference>
<sequence>MTIKEVSRIKALYFDRFGGPEVLQYGILADPKLHDNEVLVKMTYIGLNFADIYRRKGTYHIEKRSPYIDGYEGLGMIIAVGKNVTKHRLGEKVFFVDVPFANAELVAVPEDHAITVPNDLDDKIIACVGLQGLTADFLAHDLGKNRPNQTVFIHGISGGVGQILSQILTADGVNVYGVTSTKAKQKVALQQGAKEVFLRNEPWLQNWLEHFDTVYDGVGITLEQSIELLKHRGDLIFYGMAGGNPPRVDLVTLLSQSKSILTGDLWDYLTDYWERIARSRRLFKYLLNGSIQISEPTVFPLKDGVLAHKLLESGNNVGKILLKP</sequence>
<dbReference type="SUPFAM" id="SSF50129">
    <property type="entry name" value="GroES-like"/>
    <property type="match status" value="1"/>
</dbReference>
<keyword evidence="7" id="KW-1185">Reference proteome</keyword>
<protein>
    <submittedName>
        <fullName evidence="4 5">Oxidoreductase</fullName>
    </submittedName>
</protein>
<keyword evidence="2" id="KW-0560">Oxidoreductase</keyword>
<proteinExistence type="predicted"/>
<dbReference type="PATRIC" id="fig|1423743.5.peg.550"/>
<dbReference type="PANTHER" id="PTHR48106:SF13">
    <property type="entry name" value="QUINONE OXIDOREDUCTASE-RELATED"/>
    <property type="match status" value="1"/>
</dbReference>
<dbReference type="STRING" id="1423743.FD41_GL000534"/>
<feature type="domain" description="Enoyl reductase (ER)" evidence="3">
    <location>
        <begin position="18"/>
        <end position="322"/>
    </location>
</feature>
<name>X0PL63_9LACO</name>
<dbReference type="Pfam" id="PF08240">
    <property type="entry name" value="ADH_N"/>
    <property type="match status" value="1"/>
</dbReference>
<dbReference type="InterPro" id="IPR036291">
    <property type="entry name" value="NAD(P)-bd_dom_sf"/>
</dbReference>
<dbReference type="EMBL" id="AZFY01000014">
    <property type="protein sequence ID" value="KRM12179.1"/>
    <property type="molecule type" value="Genomic_DNA"/>
</dbReference>
<reference evidence="4" key="1">
    <citation type="journal article" date="2014" name="Genome Announc.">
        <title>Draft Genome Sequences of Two Lactobacillus Strains, L. farraginis JCM 14108T and L. composti JCM 14202T, Isolated from Compost of Distilled Shochu Residue.</title>
        <authorList>
            <person name="Yuki M."/>
            <person name="Oshima K."/>
            <person name="Suda W."/>
            <person name="Kitahara M."/>
            <person name="Kitamura K."/>
            <person name="Iida T."/>
            <person name="Hattori M."/>
            <person name="Ohkuma M."/>
        </authorList>
    </citation>
    <scope>NUCLEOTIDE SEQUENCE [LARGE SCALE GENOMIC DNA]</scope>
    <source>
        <strain evidence="4">JCM 14108</strain>
    </source>
</reference>
<evidence type="ECO:0000313" key="6">
    <source>
        <dbReference type="Proteomes" id="UP000019488"/>
    </source>
</evidence>
<organism evidence="4 6">
    <name type="scientific">Lentilactobacillus farraginis DSM 18382 = JCM 14108</name>
    <dbReference type="NCBI Taxonomy" id="1423743"/>
    <lineage>
        <taxon>Bacteria</taxon>
        <taxon>Bacillati</taxon>
        <taxon>Bacillota</taxon>
        <taxon>Bacilli</taxon>
        <taxon>Lactobacillales</taxon>
        <taxon>Lactobacillaceae</taxon>
        <taxon>Lentilactobacillus</taxon>
    </lineage>
</organism>